<evidence type="ECO:0000313" key="12">
    <source>
        <dbReference type="EMBL" id="MBB4657976.1"/>
    </source>
</evidence>
<evidence type="ECO:0000313" key="13">
    <source>
        <dbReference type="Proteomes" id="UP000563524"/>
    </source>
</evidence>
<accession>A0A840HYQ4</accession>
<comment type="catalytic activity">
    <reaction evidence="6 7 10">
        <text>orotidine 5'-phosphate + H(+) = UMP + CO2</text>
        <dbReference type="Rhea" id="RHEA:11596"/>
        <dbReference type="ChEBI" id="CHEBI:15378"/>
        <dbReference type="ChEBI" id="CHEBI:16526"/>
        <dbReference type="ChEBI" id="CHEBI:57538"/>
        <dbReference type="ChEBI" id="CHEBI:57865"/>
        <dbReference type="EC" id="4.1.1.23"/>
    </reaction>
</comment>
<evidence type="ECO:0000259" key="11">
    <source>
        <dbReference type="SMART" id="SM00934"/>
    </source>
</evidence>
<dbReference type="Pfam" id="PF00215">
    <property type="entry name" value="OMPdecase"/>
    <property type="match status" value="1"/>
</dbReference>
<dbReference type="NCBIfam" id="TIGR01740">
    <property type="entry name" value="pyrF"/>
    <property type="match status" value="1"/>
</dbReference>
<dbReference type="InterPro" id="IPR047596">
    <property type="entry name" value="OMPdecase_bac"/>
</dbReference>
<dbReference type="InterPro" id="IPR014732">
    <property type="entry name" value="OMPdecase"/>
</dbReference>
<sequence>MTDPRLIVALDLPSVEEAETLIALLADAVSVYKVGYQLLPLGGYELARRLHARGKGVFVDAKLLDIGATVERGVRSIARNGADMVTVHADPDTIEGAAQGRGDAALDILAVTVLTSWDGEALRAHGIEGSVLDLVLRRAEMAAVHGADGVIASAGEARAIRERFGDTLKIVTPGIRPKGAAADDQKRITTPAEAIAAGADRLVVGRPIVQAADPVGAARDIVAEIRT</sequence>
<dbReference type="PANTHER" id="PTHR32119:SF2">
    <property type="entry name" value="OROTIDINE 5'-PHOSPHATE DECARBOXYLASE"/>
    <property type="match status" value="1"/>
</dbReference>
<feature type="binding site" evidence="7 9">
    <location>
        <position position="11"/>
    </location>
    <ligand>
        <name>substrate</name>
    </ligand>
</feature>
<feature type="binding site" evidence="7 9">
    <location>
        <position position="206"/>
    </location>
    <ligand>
        <name>substrate</name>
    </ligand>
</feature>
<feature type="binding site" evidence="7 9">
    <location>
        <position position="205"/>
    </location>
    <ligand>
        <name>substrate</name>
    </ligand>
</feature>
<dbReference type="SUPFAM" id="SSF51366">
    <property type="entry name" value="Ribulose-phoshate binding barrel"/>
    <property type="match status" value="1"/>
</dbReference>
<keyword evidence="4 7" id="KW-0665">Pyrimidine biosynthesis</keyword>
<name>A0A840HYQ4_9PROT</name>
<comment type="similarity">
    <text evidence="7">Belongs to the OMP decarboxylase family. Type 1 subfamily.</text>
</comment>
<comment type="caution">
    <text evidence="12">The sequence shown here is derived from an EMBL/GenBank/DDBJ whole genome shotgun (WGS) entry which is preliminary data.</text>
</comment>
<dbReference type="Proteomes" id="UP000563524">
    <property type="component" value="Unassembled WGS sequence"/>
</dbReference>
<gene>
    <name evidence="7" type="primary">pyrF</name>
    <name evidence="12" type="ORF">GGQ59_000476</name>
</gene>
<keyword evidence="5 7" id="KW-0456">Lyase</keyword>
<feature type="binding site" evidence="7 9">
    <location>
        <position position="185"/>
    </location>
    <ligand>
        <name>substrate</name>
    </ligand>
</feature>
<evidence type="ECO:0000256" key="6">
    <source>
        <dbReference type="ARBA" id="ARBA00049157"/>
    </source>
</evidence>
<feature type="active site" description="For OMPdecase activity" evidence="8">
    <location>
        <position position="60"/>
    </location>
</feature>
<evidence type="ECO:0000256" key="5">
    <source>
        <dbReference type="ARBA" id="ARBA00023239"/>
    </source>
</evidence>
<dbReference type="GO" id="GO:0006207">
    <property type="term" value="P:'de novo' pyrimidine nucleobase biosynthetic process"/>
    <property type="evidence" value="ECO:0007669"/>
    <property type="project" value="InterPro"/>
</dbReference>
<evidence type="ECO:0000256" key="8">
    <source>
        <dbReference type="PIRSR" id="PIRSR614732-1"/>
    </source>
</evidence>
<dbReference type="NCBIfam" id="NF001273">
    <property type="entry name" value="PRK00230.1"/>
    <property type="match status" value="1"/>
</dbReference>
<feature type="active site" description="For OMPdecase activity" evidence="8">
    <location>
        <position position="65"/>
    </location>
</feature>
<dbReference type="GO" id="GO:0005829">
    <property type="term" value="C:cytosol"/>
    <property type="evidence" value="ECO:0007669"/>
    <property type="project" value="TreeGrafter"/>
</dbReference>
<feature type="domain" description="Orotidine 5'-phosphate decarboxylase" evidence="11">
    <location>
        <begin position="5"/>
        <end position="221"/>
    </location>
</feature>
<comment type="pathway">
    <text evidence="2 7 10">Pyrimidine metabolism; UMP biosynthesis via de novo pathway; UMP from orotate: step 2/2.</text>
</comment>
<dbReference type="GO" id="GO:0044205">
    <property type="term" value="P:'de novo' UMP biosynthetic process"/>
    <property type="evidence" value="ECO:0007669"/>
    <property type="project" value="UniProtKB-UniRule"/>
</dbReference>
<dbReference type="EMBL" id="JACHOB010000001">
    <property type="protein sequence ID" value="MBB4657976.1"/>
    <property type="molecule type" value="Genomic_DNA"/>
</dbReference>
<dbReference type="InterPro" id="IPR018089">
    <property type="entry name" value="OMPdecase_AS"/>
</dbReference>
<evidence type="ECO:0000256" key="2">
    <source>
        <dbReference type="ARBA" id="ARBA00004861"/>
    </source>
</evidence>
<evidence type="ECO:0000256" key="9">
    <source>
        <dbReference type="PIRSR" id="PIRSR614732-2"/>
    </source>
</evidence>
<reference evidence="12 13" key="1">
    <citation type="submission" date="2020-08" db="EMBL/GenBank/DDBJ databases">
        <title>Genomic Encyclopedia of Type Strains, Phase IV (KMG-IV): sequencing the most valuable type-strain genomes for metagenomic binning, comparative biology and taxonomic classification.</title>
        <authorList>
            <person name="Goeker M."/>
        </authorList>
    </citation>
    <scope>NUCLEOTIDE SEQUENCE [LARGE SCALE GENOMIC DNA]</scope>
    <source>
        <strain evidence="12 13">DSM 102850</strain>
    </source>
</reference>
<organism evidence="12 13">
    <name type="scientific">Parvularcula dongshanensis</name>
    <dbReference type="NCBI Taxonomy" id="1173995"/>
    <lineage>
        <taxon>Bacteria</taxon>
        <taxon>Pseudomonadati</taxon>
        <taxon>Pseudomonadota</taxon>
        <taxon>Alphaproteobacteria</taxon>
        <taxon>Parvularculales</taxon>
        <taxon>Parvularculaceae</taxon>
        <taxon>Parvularcula</taxon>
    </lineage>
</organism>
<proteinExistence type="inferred from homology"/>
<feature type="binding site" evidence="7 9">
    <location>
        <position position="115"/>
    </location>
    <ligand>
        <name>substrate</name>
    </ligand>
</feature>
<comment type="function">
    <text evidence="1 7">Catalyzes the decarboxylation of orotidine 5'-monophosphate (OMP) to uridine 5'-monophosphate (UMP).</text>
</comment>
<dbReference type="RefSeq" id="WP_183815470.1">
    <property type="nucleotide sequence ID" value="NZ_JACHOB010000001.1"/>
</dbReference>
<dbReference type="PROSITE" id="PS00156">
    <property type="entry name" value="OMPDECASE"/>
    <property type="match status" value="1"/>
</dbReference>
<feature type="active site" description="For OMPdecase activity" evidence="8">
    <location>
        <position position="62"/>
    </location>
</feature>
<evidence type="ECO:0000256" key="10">
    <source>
        <dbReference type="RuleBase" id="RU000512"/>
    </source>
</evidence>
<evidence type="ECO:0000256" key="1">
    <source>
        <dbReference type="ARBA" id="ARBA00002356"/>
    </source>
</evidence>
<dbReference type="PANTHER" id="PTHR32119">
    <property type="entry name" value="OROTIDINE 5'-PHOSPHATE DECARBOXYLASE"/>
    <property type="match status" value="1"/>
</dbReference>
<dbReference type="InterPro" id="IPR011060">
    <property type="entry name" value="RibuloseP-bd_barrel"/>
</dbReference>
<dbReference type="Gene3D" id="3.20.20.70">
    <property type="entry name" value="Aldolase class I"/>
    <property type="match status" value="1"/>
</dbReference>
<dbReference type="UniPathway" id="UPA00070">
    <property type="reaction ID" value="UER00120"/>
</dbReference>
<dbReference type="CDD" id="cd04725">
    <property type="entry name" value="OMP_decarboxylase_like"/>
    <property type="match status" value="1"/>
</dbReference>
<keyword evidence="13" id="KW-1185">Reference proteome</keyword>
<dbReference type="EC" id="4.1.1.23" evidence="7"/>
<dbReference type="AlphaFoldDB" id="A0A840HYQ4"/>
<feature type="binding site" evidence="7 9">
    <location>
        <position position="176"/>
    </location>
    <ligand>
        <name>substrate</name>
    </ligand>
</feature>
<feature type="binding site" evidence="7">
    <location>
        <begin position="60"/>
        <end position="69"/>
    </location>
    <ligand>
        <name>substrate</name>
    </ligand>
</feature>
<comment type="subunit">
    <text evidence="7">Homodimer.</text>
</comment>
<dbReference type="InterPro" id="IPR001754">
    <property type="entry name" value="OMPdeCOase_dom"/>
</dbReference>
<evidence type="ECO:0000256" key="3">
    <source>
        <dbReference type="ARBA" id="ARBA00022793"/>
    </source>
</evidence>
<dbReference type="GO" id="GO:0004590">
    <property type="term" value="F:orotidine-5'-phosphate decarboxylase activity"/>
    <property type="evidence" value="ECO:0007669"/>
    <property type="project" value="UniProtKB-UniRule"/>
</dbReference>
<feature type="binding site" evidence="7 9">
    <location>
        <position position="33"/>
    </location>
    <ligand>
        <name>substrate</name>
    </ligand>
</feature>
<protein>
    <recommendedName>
        <fullName evidence="7">Orotidine 5'-phosphate decarboxylase</fullName>
        <ecNumber evidence="7">4.1.1.23</ecNumber>
    </recommendedName>
    <alternativeName>
        <fullName evidence="7">OMP decarboxylase</fullName>
        <shortName evidence="7">OMPDCase</shortName>
        <shortName evidence="7">OMPdecase</shortName>
    </alternativeName>
</protein>
<evidence type="ECO:0000256" key="4">
    <source>
        <dbReference type="ARBA" id="ARBA00022975"/>
    </source>
</evidence>
<dbReference type="HAMAP" id="MF_01200_B">
    <property type="entry name" value="OMPdecase_type1_B"/>
    <property type="match status" value="1"/>
</dbReference>
<evidence type="ECO:0000256" key="7">
    <source>
        <dbReference type="HAMAP-Rule" id="MF_01200"/>
    </source>
</evidence>
<feature type="active site" description="Proton donor" evidence="7">
    <location>
        <position position="62"/>
    </location>
</feature>
<keyword evidence="3 7" id="KW-0210">Decarboxylase</keyword>
<dbReference type="InterPro" id="IPR013785">
    <property type="entry name" value="Aldolase_TIM"/>
</dbReference>
<dbReference type="SMART" id="SM00934">
    <property type="entry name" value="OMPdecase"/>
    <property type="match status" value="1"/>
</dbReference>